<evidence type="ECO:0000313" key="1">
    <source>
        <dbReference type="EMBL" id="OAT44976.1"/>
    </source>
</evidence>
<reference evidence="1 2" key="1">
    <citation type="submission" date="2016-04" db="EMBL/GenBank/DDBJ databases">
        <title>ATOL: Assembling a taxonomically balanced genome-scale reconstruction of the evolutionary history of the Enterobacteriaceae.</title>
        <authorList>
            <person name="Plunkett G.III."/>
            <person name="Neeno-Eckwall E.C."/>
            <person name="Glasner J.D."/>
            <person name="Perna N.T."/>
        </authorList>
    </citation>
    <scope>NUCLEOTIDE SEQUENCE [LARGE SCALE GENOMIC DNA]</scope>
    <source>
        <strain evidence="1 2">ATCC 700826</strain>
    </source>
</reference>
<evidence type="ECO:0000313" key="2">
    <source>
        <dbReference type="Proteomes" id="UP000078250"/>
    </source>
</evidence>
<dbReference type="Proteomes" id="UP000078250">
    <property type="component" value="Unassembled WGS sequence"/>
</dbReference>
<dbReference type="EMBL" id="LXEV01000036">
    <property type="protein sequence ID" value="OAT44976.1"/>
    <property type="molecule type" value="Genomic_DNA"/>
</dbReference>
<dbReference type="AlphaFoldDB" id="A0AAJ3HPN7"/>
<dbReference type="Pfam" id="PF09482">
    <property type="entry name" value="OrgA_MxiK"/>
    <property type="match status" value="1"/>
</dbReference>
<accession>A0AAJ3HPN7</accession>
<keyword evidence="2" id="KW-1185">Reference proteome</keyword>
<evidence type="ECO:0008006" key="3">
    <source>
        <dbReference type="Google" id="ProtNLM"/>
    </source>
</evidence>
<comment type="caution">
    <text evidence="1">The sequence shown here is derived from an EMBL/GenBank/DDBJ whole genome shotgun (WGS) entry which is preliminary data.</text>
</comment>
<proteinExistence type="predicted"/>
<dbReference type="InterPro" id="IPR013388">
    <property type="entry name" value="T3SS_OrgA/MxiK"/>
</dbReference>
<protein>
    <recommendedName>
        <fullName evidence="3">Type III secretion apparatus protein OrgA/MxiK</fullName>
    </recommendedName>
</protein>
<organism evidence="1 2">
    <name type="scientific">Proteus hauseri ATCC 700826</name>
    <dbReference type="NCBI Taxonomy" id="1354271"/>
    <lineage>
        <taxon>Bacteria</taxon>
        <taxon>Pseudomonadati</taxon>
        <taxon>Pseudomonadota</taxon>
        <taxon>Gammaproteobacteria</taxon>
        <taxon>Enterobacterales</taxon>
        <taxon>Morganellaceae</taxon>
        <taxon>Proteus</taxon>
    </lineage>
</organism>
<gene>
    <name evidence="1" type="ORF">M997_3342</name>
</gene>
<name>A0AAJ3HPN7_PROHU</name>
<dbReference type="RefSeq" id="WP_064721238.1">
    <property type="nucleotide sequence ID" value="NZ_LXEV01000036.1"/>
</dbReference>
<sequence length="184" mass="21161">MNLTAKQFELFAGIMYDPLSYIHSSYPTLASTSDHSVWQKLANSKLINQYNLMTELDCPINSITEKIINYWHLLPRCALFLGYFYSRNSILLSENYYRLDKSLQAFLSLYPIVNINNDNQFQGVPPLTIGYHLLFHFISTISLALSQRFIFLFDIQMSQITLSDSPVLSHSLFLLVLNYAALTA</sequence>